<dbReference type="PANTHER" id="PTHR31001:SF40">
    <property type="entry name" value="ZN(II)2CYS6 TRANSCRIPTION FACTOR (EUROFUNG)"/>
    <property type="match status" value="1"/>
</dbReference>
<dbReference type="InterPro" id="IPR001138">
    <property type="entry name" value="Zn2Cys6_DnaBD"/>
</dbReference>
<dbReference type="SUPFAM" id="SSF57701">
    <property type="entry name" value="Zn2/Cys6 DNA-binding domain"/>
    <property type="match status" value="1"/>
</dbReference>
<keyword evidence="2" id="KW-0539">Nucleus</keyword>
<dbReference type="PROSITE" id="PS50048">
    <property type="entry name" value="ZN2_CY6_FUNGAL_2"/>
    <property type="match status" value="1"/>
</dbReference>
<sequence>METSHRRPNGRLAACDPCRARKVSCDHRQPVCTRCLKKNLGARCFYAGPPPKRIREASSRAPDAMPSFTELPPLLPPPLPVEPPSMHATGSPALSMHATGSPALSMHTANSPVLPMPMHAVGASPPVLPTPRPSARLGHTSVLEETKSSLLLLGGGGASTPPEDDGNYAAAPRQPVVLFQELPHMVRETCLAVLRALPGQKEEKMTYLDGAVETKGWSYVAVDRIVRNLQRMFEALRHLGEGTGLEAVAQTLCNNTCRPFESDYPDCKAWMDSFCGNNLRWESIALLWAHMERASDMFDALNKTLLVRSVNNTSVEAARINLGYCIRIVRHFNNPSVLLVDMIRRLATLNSLVDGELSMSAWDTGASSIACMTFLGAQAEEHASPYTPTFYSEYKRRMAVHVFTRDKLGVAFTGRPPLISHRYFSTPMPLDIADEDLLDTARLARAAQSLDRHGWNTDGRLHSSTAIRARFMISMIRDELIEASLGKASHVNIEYLLDLRRRQCSLQEQFPEGLRFCASDLASVDVLPTVAYMKTFTHLEHLQNLFFADRLLQRYNYVGNGELLIGSVTMVSLTLHFWMNQDRFSMETMRRNFEWIVLSYGAPGAGVLCQELLYPTFRGNHPLDLKVSRSSIIQQLSMLVGFFDWVRDTAPNAKLCCNCSAIIQRVLDYTLNGGAANGAGPDMLDWGVFDQPDFSFELMDTFDWLR</sequence>
<dbReference type="SMART" id="SM00066">
    <property type="entry name" value="GAL4"/>
    <property type="match status" value="1"/>
</dbReference>
<dbReference type="InterPro" id="IPR050613">
    <property type="entry name" value="Sec_Metabolite_Reg"/>
</dbReference>
<protein>
    <submittedName>
        <fullName evidence="4">C6 transcription factor</fullName>
    </submittedName>
</protein>
<dbReference type="CDD" id="cd12148">
    <property type="entry name" value="fungal_TF_MHR"/>
    <property type="match status" value="1"/>
</dbReference>
<dbReference type="Proteomes" id="UP000323067">
    <property type="component" value="Chromosome iii"/>
</dbReference>
<dbReference type="CDD" id="cd00067">
    <property type="entry name" value="GAL4"/>
    <property type="match status" value="1"/>
</dbReference>
<evidence type="ECO:0000313" key="5">
    <source>
        <dbReference type="Proteomes" id="UP000323067"/>
    </source>
</evidence>
<name>A0A2H4SST9_CORMI</name>
<dbReference type="GO" id="GO:0008270">
    <property type="term" value="F:zinc ion binding"/>
    <property type="evidence" value="ECO:0007669"/>
    <property type="project" value="InterPro"/>
</dbReference>
<dbReference type="VEuPathDB" id="FungiDB:CCM_00653"/>
<dbReference type="VEuPathDB" id="FungiDB:A9K55_001489"/>
<accession>A0A2H4SST9</accession>
<evidence type="ECO:0000256" key="2">
    <source>
        <dbReference type="ARBA" id="ARBA00023242"/>
    </source>
</evidence>
<proteinExistence type="predicted"/>
<dbReference type="Pfam" id="PF00172">
    <property type="entry name" value="Zn_clus"/>
    <property type="match status" value="1"/>
</dbReference>
<dbReference type="Gene3D" id="4.10.240.10">
    <property type="entry name" value="Zn(2)-C6 fungal-type DNA-binding domain"/>
    <property type="match status" value="1"/>
</dbReference>
<evidence type="ECO:0000256" key="1">
    <source>
        <dbReference type="ARBA" id="ARBA00004123"/>
    </source>
</evidence>
<reference evidence="4 5" key="1">
    <citation type="journal article" date="2017" name="BMC Genomics">
        <title>Chromosome level assembly and secondary metabolite potential of the parasitic fungus Cordyceps militaris.</title>
        <authorList>
            <person name="Kramer G.J."/>
            <person name="Nodwell J.R."/>
        </authorList>
    </citation>
    <scope>NUCLEOTIDE SEQUENCE [LARGE SCALE GENOMIC DNA]</scope>
    <source>
        <strain evidence="4 5">ATCC 34164</strain>
    </source>
</reference>
<comment type="subcellular location">
    <subcellularLocation>
        <location evidence="1">Nucleus</location>
    </subcellularLocation>
</comment>
<gene>
    <name evidence="4" type="ORF">A9K55_001489</name>
</gene>
<evidence type="ECO:0000313" key="4">
    <source>
        <dbReference type="EMBL" id="ATY66176.1"/>
    </source>
</evidence>
<dbReference type="AlphaFoldDB" id="A0A2H4SST9"/>
<feature type="domain" description="Zn(2)-C6 fungal-type" evidence="3">
    <location>
        <begin position="14"/>
        <end position="46"/>
    </location>
</feature>
<organism evidence="4 5">
    <name type="scientific">Cordyceps militaris</name>
    <name type="common">Caterpillar fungus</name>
    <name type="synonym">Clavaria militaris</name>
    <dbReference type="NCBI Taxonomy" id="73501"/>
    <lineage>
        <taxon>Eukaryota</taxon>
        <taxon>Fungi</taxon>
        <taxon>Dikarya</taxon>
        <taxon>Ascomycota</taxon>
        <taxon>Pezizomycotina</taxon>
        <taxon>Sordariomycetes</taxon>
        <taxon>Hypocreomycetidae</taxon>
        <taxon>Hypocreales</taxon>
        <taxon>Cordycipitaceae</taxon>
        <taxon>Cordyceps</taxon>
    </lineage>
</organism>
<dbReference type="GO" id="GO:0000981">
    <property type="term" value="F:DNA-binding transcription factor activity, RNA polymerase II-specific"/>
    <property type="evidence" value="ECO:0007669"/>
    <property type="project" value="InterPro"/>
</dbReference>
<dbReference type="InterPro" id="IPR036864">
    <property type="entry name" value="Zn2-C6_fun-type_DNA-bd_sf"/>
</dbReference>
<dbReference type="EMBL" id="CP023326">
    <property type="protein sequence ID" value="ATY66176.1"/>
    <property type="molecule type" value="Genomic_DNA"/>
</dbReference>
<dbReference type="GO" id="GO:0005634">
    <property type="term" value="C:nucleus"/>
    <property type="evidence" value="ECO:0007669"/>
    <property type="project" value="UniProtKB-SubCell"/>
</dbReference>
<dbReference type="OrthoDB" id="4861595at2759"/>
<dbReference type="PROSITE" id="PS00463">
    <property type="entry name" value="ZN2_CY6_FUNGAL_1"/>
    <property type="match status" value="1"/>
</dbReference>
<evidence type="ECO:0000259" key="3">
    <source>
        <dbReference type="PROSITE" id="PS50048"/>
    </source>
</evidence>
<dbReference type="PANTHER" id="PTHR31001">
    <property type="entry name" value="UNCHARACTERIZED TRANSCRIPTIONAL REGULATORY PROTEIN"/>
    <property type="match status" value="1"/>
</dbReference>